<name>X0UK90_9ZZZZ</name>
<comment type="caution">
    <text evidence="9">The sequence shown here is derived from an EMBL/GenBank/DDBJ whole genome shotgun (WGS) entry which is preliminary data.</text>
</comment>
<feature type="transmembrane region" description="Helical" evidence="7">
    <location>
        <begin position="77"/>
        <end position="100"/>
    </location>
</feature>
<evidence type="ECO:0000256" key="3">
    <source>
        <dbReference type="ARBA" id="ARBA00022475"/>
    </source>
</evidence>
<dbReference type="InterPro" id="IPR000515">
    <property type="entry name" value="MetI-like"/>
</dbReference>
<evidence type="ECO:0000256" key="4">
    <source>
        <dbReference type="ARBA" id="ARBA00022692"/>
    </source>
</evidence>
<dbReference type="SUPFAM" id="SSF161098">
    <property type="entry name" value="MetI-like"/>
    <property type="match status" value="1"/>
</dbReference>
<organism evidence="9">
    <name type="scientific">marine sediment metagenome</name>
    <dbReference type="NCBI Taxonomy" id="412755"/>
    <lineage>
        <taxon>unclassified sequences</taxon>
        <taxon>metagenomes</taxon>
        <taxon>ecological metagenomes</taxon>
    </lineage>
</organism>
<dbReference type="PANTHER" id="PTHR32243:SF52">
    <property type="entry name" value="ABC TRANSPORTER PERMEASE PROTEIN"/>
    <property type="match status" value="1"/>
</dbReference>
<keyword evidence="6 7" id="KW-0472">Membrane</keyword>
<proteinExistence type="predicted"/>
<evidence type="ECO:0000256" key="1">
    <source>
        <dbReference type="ARBA" id="ARBA00004651"/>
    </source>
</evidence>
<dbReference type="GO" id="GO:0005886">
    <property type="term" value="C:plasma membrane"/>
    <property type="evidence" value="ECO:0007669"/>
    <property type="project" value="UniProtKB-SubCell"/>
</dbReference>
<evidence type="ECO:0000256" key="5">
    <source>
        <dbReference type="ARBA" id="ARBA00022989"/>
    </source>
</evidence>
<dbReference type="GO" id="GO:0055085">
    <property type="term" value="P:transmembrane transport"/>
    <property type="evidence" value="ECO:0007669"/>
    <property type="project" value="InterPro"/>
</dbReference>
<keyword evidence="2" id="KW-0813">Transport</keyword>
<dbReference type="Gene3D" id="1.10.3720.10">
    <property type="entry name" value="MetI-like"/>
    <property type="match status" value="1"/>
</dbReference>
<evidence type="ECO:0000313" key="9">
    <source>
        <dbReference type="EMBL" id="GAG00778.1"/>
    </source>
</evidence>
<feature type="domain" description="ABC transmembrane type-1" evidence="8">
    <location>
        <begin position="1"/>
        <end position="100"/>
    </location>
</feature>
<dbReference type="PANTHER" id="PTHR32243">
    <property type="entry name" value="MALTOSE TRANSPORT SYSTEM PERMEASE-RELATED"/>
    <property type="match status" value="1"/>
</dbReference>
<keyword evidence="5 7" id="KW-1133">Transmembrane helix</keyword>
<dbReference type="EMBL" id="BARS01029075">
    <property type="protein sequence ID" value="GAG00778.1"/>
    <property type="molecule type" value="Genomic_DNA"/>
</dbReference>
<protein>
    <recommendedName>
        <fullName evidence="8">ABC transmembrane type-1 domain-containing protein</fullName>
    </recommendedName>
</protein>
<sequence length="115" mass="12538">ADFPQDIQDQALVDGCSEFESLWRIVIPAVIPGVAVVSLFCFVFSWNELMFALTFTRGNTKPVMKLFESLLQSPTGIFFGPAAAAVVLGIVPAYALTLFFQRYLVRGLTMGGVKG</sequence>
<evidence type="ECO:0000256" key="7">
    <source>
        <dbReference type="SAM" id="Phobius"/>
    </source>
</evidence>
<reference evidence="9" key="1">
    <citation type="journal article" date="2014" name="Front. Microbiol.">
        <title>High frequency of phylogenetically diverse reductive dehalogenase-homologous genes in deep subseafloor sedimentary metagenomes.</title>
        <authorList>
            <person name="Kawai M."/>
            <person name="Futagami T."/>
            <person name="Toyoda A."/>
            <person name="Takaki Y."/>
            <person name="Nishi S."/>
            <person name="Hori S."/>
            <person name="Arai W."/>
            <person name="Tsubouchi T."/>
            <person name="Morono Y."/>
            <person name="Uchiyama I."/>
            <person name="Ito T."/>
            <person name="Fujiyama A."/>
            <person name="Inagaki F."/>
            <person name="Takami H."/>
        </authorList>
    </citation>
    <scope>NUCLEOTIDE SEQUENCE</scope>
    <source>
        <strain evidence="9">Expedition CK06-06</strain>
    </source>
</reference>
<dbReference type="AlphaFoldDB" id="X0UK90"/>
<accession>X0UK90</accession>
<gene>
    <name evidence="9" type="ORF">S01H1_45492</name>
</gene>
<evidence type="ECO:0000259" key="8">
    <source>
        <dbReference type="PROSITE" id="PS50928"/>
    </source>
</evidence>
<dbReference type="CDD" id="cd06261">
    <property type="entry name" value="TM_PBP2"/>
    <property type="match status" value="1"/>
</dbReference>
<evidence type="ECO:0000256" key="2">
    <source>
        <dbReference type="ARBA" id="ARBA00022448"/>
    </source>
</evidence>
<feature type="non-terminal residue" evidence="9">
    <location>
        <position position="1"/>
    </location>
</feature>
<dbReference type="InterPro" id="IPR050901">
    <property type="entry name" value="BP-dep_ABC_trans_perm"/>
</dbReference>
<keyword evidence="4 7" id="KW-0812">Transmembrane</keyword>
<dbReference type="InterPro" id="IPR035906">
    <property type="entry name" value="MetI-like_sf"/>
</dbReference>
<dbReference type="Pfam" id="PF00528">
    <property type="entry name" value="BPD_transp_1"/>
    <property type="match status" value="1"/>
</dbReference>
<feature type="transmembrane region" description="Helical" evidence="7">
    <location>
        <begin position="25"/>
        <end position="46"/>
    </location>
</feature>
<keyword evidence="3" id="KW-1003">Cell membrane</keyword>
<evidence type="ECO:0000256" key="6">
    <source>
        <dbReference type="ARBA" id="ARBA00023136"/>
    </source>
</evidence>
<dbReference type="PROSITE" id="PS50928">
    <property type="entry name" value="ABC_TM1"/>
    <property type="match status" value="1"/>
</dbReference>
<comment type="subcellular location">
    <subcellularLocation>
        <location evidence="1">Cell membrane</location>
        <topology evidence="1">Multi-pass membrane protein</topology>
    </subcellularLocation>
</comment>